<gene>
    <name evidence="3" type="ORF">SAMN05444141_101546</name>
</gene>
<keyword evidence="2" id="KW-0472">Membrane</keyword>
<evidence type="ECO:0000313" key="4">
    <source>
        <dbReference type="Proteomes" id="UP000183371"/>
    </source>
</evidence>
<accession>A0A1I6XZD2</accession>
<evidence type="ECO:0000256" key="1">
    <source>
        <dbReference type="SAM" id="Coils"/>
    </source>
</evidence>
<keyword evidence="2" id="KW-1133">Transmembrane helix</keyword>
<dbReference type="EMBL" id="FPBD01000001">
    <property type="protein sequence ID" value="SFT43709.1"/>
    <property type="molecule type" value="Genomic_DNA"/>
</dbReference>
<dbReference type="AlphaFoldDB" id="A0A1I6XZD2"/>
<keyword evidence="1" id="KW-0175">Coiled coil</keyword>
<name>A0A1I6XZD2_9HYPH</name>
<evidence type="ECO:0000256" key="2">
    <source>
        <dbReference type="SAM" id="Phobius"/>
    </source>
</evidence>
<protein>
    <submittedName>
        <fullName evidence="3">Uncharacterized protein</fullName>
    </submittedName>
</protein>
<evidence type="ECO:0000313" key="3">
    <source>
        <dbReference type="EMBL" id="SFT43709.1"/>
    </source>
</evidence>
<sequence>MSESTSSSPAESKKDKTWQHYAIAVLVLFVIIVWFLNLDHALNSLSGEDAKIYELGTLGDAFGIANSLFSGLAFLGLLYAVKLQRDELHEVKEERKAVVKQFEQQERQAEIRHKAEIAKYEEQLANSKKQELRRENDARFFQLLSLYRENYNSASADKFRGPKGWDQLAKALIGASENSDIYHTTGQFIWGTHRTLKVALDQLNASSTSGVHSSEEINNYHVIIMAQLTIWDALIFWKYEKNIGSNSSVKIFIKEYFIINERTEKFFEDQ</sequence>
<feature type="transmembrane region" description="Helical" evidence="2">
    <location>
        <begin position="62"/>
        <end position="81"/>
    </location>
</feature>
<proteinExistence type="predicted"/>
<reference evidence="4" key="1">
    <citation type="submission" date="2016-10" db="EMBL/GenBank/DDBJ databases">
        <authorList>
            <person name="Varghese N."/>
            <person name="Submissions S."/>
        </authorList>
    </citation>
    <scope>NUCLEOTIDE SEQUENCE [LARGE SCALE GENOMIC DNA]</scope>
    <source>
        <strain evidence="4">DSM 17465</strain>
    </source>
</reference>
<feature type="transmembrane region" description="Helical" evidence="2">
    <location>
        <begin position="21"/>
        <end position="42"/>
    </location>
</feature>
<feature type="coiled-coil region" evidence="1">
    <location>
        <begin position="81"/>
        <end position="130"/>
    </location>
</feature>
<keyword evidence="4" id="KW-1185">Reference proteome</keyword>
<dbReference type="RefSeq" id="WP_054782630.1">
    <property type="nucleotide sequence ID" value="NZ_FPBD01000001.1"/>
</dbReference>
<organism evidence="3 4">
    <name type="scientific">Pseudovibrio denitrificans</name>
    <dbReference type="NCBI Taxonomy" id="258256"/>
    <lineage>
        <taxon>Bacteria</taxon>
        <taxon>Pseudomonadati</taxon>
        <taxon>Pseudomonadota</taxon>
        <taxon>Alphaproteobacteria</taxon>
        <taxon>Hyphomicrobiales</taxon>
        <taxon>Stappiaceae</taxon>
        <taxon>Pseudovibrio</taxon>
    </lineage>
</organism>
<keyword evidence="2" id="KW-0812">Transmembrane</keyword>
<dbReference type="Proteomes" id="UP000183371">
    <property type="component" value="Unassembled WGS sequence"/>
</dbReference>